<keyword evidence="2" id="KW-1185">Reference proteome</keyword>
<gene>
    <name evidence="1" type="ORF">F383_18529</name>
</gene>
<accession>A0A0B0NLM5</accession>
<proteinExistence type="predicted"/>
<evidence type="ECO:0000313" key="2">
    <source>
        <dbReference type="Proteomes" id="UP000032142"/>
    </source>
</evidence>
<evidence type="ECO:0000313" key="1">
    <source>
        <dbReference type="EMBL" id="KHG11986.1"/>
    </source>
</evidence>
<sequence>MIPLCDVRVRPCFRRWHRYVTPIYACE</sequence>
<name>A0A0B0NLM5_GOSAR</name>
<dbReference type="Proteomes" id="UP000032142">
    <property type="component" value="Unassembled WGS sequence"/>
</dbReference>
<protein>
    <submittedName>
        <fullName evidence="1">Uncharacterized protein</fullName>
    </submittedName>
</protein>
<organism evidence="1 2">
    <name type="scientific">Gossypium arboreum</name>
    <name type="common">Tree cotton</name>
    <name type="synonym">Gossypium nanking</name>
    <dbReference type="NCBI Taxonomy" id="29729"/>
    <lineage>
        <taxon>Eukaryota</taxon>
        <taxon>Viridiplantae</taxon>
        <taxon>Streptophyta</taxon>
        <taxon>Embryophyta</taxon>
        <taxon>Tracheophyta</taxon>
        <taxon>Spermatophyta</taxon>
        <taxon>Magnoliopsida</taxon>
        <taxon>eudicotyledons</taxon>
        <taxon>Gunneridae</taxon>
        <taxon>Pentapetalae</taxon>
        <taxon>rosids</taxon>
        <taxon>malvids</taxon>
        <taxon>Malvales</taxon>
        <taxon>Malvaceae</taxon>
        <taxon>Malvoideae</taxon>
        <taxon>Gossypium</taxon>
    </lineage>
</organism>
<reference evidence="2" key="1">
    <citation type="submission" date="2014-09" db="EMBL/GenBank/DDBJ databases">
        <authorList>
            <person name="Mudge J."/>
            <person name="Ramaraj T."/>
            <person name="Lindquist I.E."/>
            <person name="Bharti A.K."/>
            <person name="Sundararajan A."/>
            <person name="Cameron C.T."/>
            <person name="Woodward J.E."/>
            <person name="May G.D."/>
            <person name="Brubaker C."/>
            <person name="Broadhvest J."/>
            <person name="Wilkins T.A."/>
        </authorList>
    </citation>
    <scope>NUCLEOTIDE SEQUENCE</scope>
    <source>
        <strain evidence="2">cv. AKA8401</strain>
    </source>
</reference>
<dbReference type="EMBL" id="KN396803">
    <property type="protein sequence ID" value="KHG11986.1"/>
    <property type="molecule type" value="Genomic_DNA"/>
</dbReference>
<dbReference type="AlphaFoldDB" id="A0A0B0NLM5"/>